<protein>
    <submittedName>
        <fullName evidence="3">Autotransporter domain-containing protein</fullName>
    </submittedName>
</protein>
<sequence>MNTISKILLLFIGLISFVKADIYDKNGGGFINGEFGDIGTYDPKYDSLYFTPRTEVNLYFEGNIRISDPFYSIWKDITFNDPTAPDRMSVHLLGTNLSLTSNLNGGFVRTMQTSQLTLNKVDLDSFSVKILFLGNNNRLTLNDSNMDLSFVDMAALASAPMTVNVTGGSNKITAWDGNISPSKFTLNIANGASLELFASGDVYTTTPSQRLNIDTTVEGSIDGGSLILKDSNAYFKSNENFEFKNNATLQLLGSKTLFEVEHVKFQDSKIQLGRNTVFQINQVINLEDSELVFGEGSQLQANDVIKTKGTIHLSGASSGSGIRGASLLDMNSLGGSTQFTQEGITASKVEFLIMKSGSTLDLANTDFEVNEQFFASDNAQVNIHDNASFLLNGTVAGISSIVDFNIDYGGKLIVTQSGTLVQRSSSNFDNDGVMLIEGYYGANGAVTGSGDIIISEDGIMDFGNKDNSVFTFSTDNNIYFEPDPTNLAPSADGGTLNVQLDVSGGSATNDTIQYGAGNVVLTKMGKINVGLTKTLTADELDGQSFTLIEAQSSGVSGTLIDAATTHLAEGADIPALIDFTISDNNTNGKPDLTLNAQKLGSLSLATHPSVVDRHRPATISSKTPHPSLPGHTITTTTNVTPTSNGGATQTTTTVVTNAGGSSVSSSTGTSTLAPATGSPNKSSGATLVTTAANNGNTQINNALNSLTNQQVASHFDTIHPEGYSSYMTVGLEASLLALETVNSSTRGNTFRAPVSMASLDDLPPVKGDYQKEFWLDLNYANGSIDEDGELGSIDYSITSFLFGQDLVVDHNSKLGVFSGYSHYKMDEHGISDLNLDTDALYLGVYGQYTHNDWIFNSTLGYAYGMNESERDSTLGTISGTSEADYDSHSFFIGSSAQTAIYTNQLFTLSPELGLYYVYYYQEEFDESGNSSLDLSLDSADAHSLVNTIGFNIQFADLGDTYAISPLVYFRYEYDWITDNNDDHSIQASLKNSNSGKQSFSGQNRGANHLVSGFSISAQVTDNTELNFGSSYTYSDNGDEYGLNARFIYSF</sequence>
<dbReference type="InterPro" id="IPR036709">
    <property type="entry name" value="Autotransporte_beta_dom_sf"/>
</dbReference>
<dbReference type="SMART" id="SM00869">
    <property type="entry name" value="Autotransporter"/>
    <property type="match status" value="1"/>
</dbReference>
<dbReference type="PROSITE" id="PS51208">
    <property type="entry name" value="AUTOTRANSPORTER"/>
    <property type="match status" value="1"/>
</dbReference>
<feature type="domain" description="Autotransporter" evidence="2">
    <location>
        <begin position="766"/>
        <end position="1050"/>
    </location>
</feature>
<accession>A0ABY7VXI7</accession>
<reference evidence="3 4" key="1">
    <citation type="submission" date="2023-02" db="EMBL/GenBank/DDBJ databases">
        <title>Genome sequence of Lentisphaera profundi SAORIC-696.</title>
        <authorList>
            <person name="Kim e."/>
            <person name="Cho J.-C."/>
            <person name="Choi A."/>
            <person name="Kang I."/>
        </authorList>
    </citation>
    <scope>NUCLEOTIDE SEQUENCE [LARGE SCALE GENOMIC DNA]</scope>
    <source>
        <strain evidence="3 4">SAORIC-696</strain>
    </source>
</reference>
<dbReference type="SUPFAM" id="SSF103515">
    <property type="entry name" value="Autotransporter"/>
    <property type="match status" value="1"/>
</dbReference>
<organism evidence="3 4">
    <name type="scientific">Lentisphaera profundi</name>
    <dbReference type="NCBI Taxonomy" id="1658616"/>
    <lineage>
        <taxon>Bacteria</taxon>
        <taxon>Pseudomonadati</taxon>
        <taxon>Lentisphaerota</taxon>
        <taxon>Lentisphaeria</taxon>
        <taxon>Lentisphaerales</taxon>
        <taxon>Lentisphaeraceae</taxon>
        <taxon>Lentisphaera</taxon>
    </lineage>
</organism>
<keyword evidence="4" id="KW-1185">Reference proteome</keyword>
<dbReference type="EMBL" id="CP117812">
    <property type="protein sequence ID" value="WDE98509.1"/>
    <property type="molecule type" value="Genomic_DNA"/>
</dbReference>
<feature type="region of interest" description="Disordered" evidence="1">
    <location>
        <begin position="617"/>
        <end position="683"/>
    </location>
</feature>
<dbReference type="Proteomes" id="UP001214250">
    <property type="component" value="Chromosome 2"/>
</dbReference>
<gene>
    <name evidence="3" type="ORF">PQO03_11715</name>
</gene>
<evidence type="ECO:0000256" key="1">
    <source>
        <dbReference type="SAM" id="MobiDB-lite"/>
    </source>
</evidence>
<feature type="compositionally biased region" description="Low complexity" evidence="1">
    <location>
        <begin position="632"/>
        <end position="671"/>
    </location>
</feature>
<evidence type="ECO:0000313" key="4">
    <source>
        <dbReference type="Proteomes" id="UP001214250"/>
    </source>
</evidence>
<name>A0ABY7VXI7_9BACT</name>
<evidence type="ECO:0000313" key="3">
    <source>
        <dbReference type="EMBL" id="WDE98509.1"/>
    </source>
</evidence>
<dbReference type="RefSeq" id="WP_274153380.1">
    <property type="nucleotide sequence ID" value="NZ_CP117812.1"/>
</dbReference>
<dbReference type="Gene3D" id="2.40.128.130">
    <property type="entry name" value="Autotransporter beta-domain"/>
    <property type="match status" value="1"/>
</dbReference>
<proteinExistence type="predicted"/>
<dbReference type="Pfam" id="PF03797">
    <property type="entry name" value="Autotransporter"/>
    <property type="match status" value="1"/>
</dbReference>
<dbReference type="InterPro" id="IPR005546">
    <property type="entry name" value="Autotransporte_beta"/>
</dbReference>
<evidence type="ECO:0000259" key="2">
    <source>
        <dbReference type="PROSITE" id="PS51208"/>
    </source>
</evidence>